<evidence type="ECO:0000313" key="2">
    <source>
        <dbReference type="Proteomes" id="UP000183947"/>
    </source>
</evidence>
<accession>A0A1M7EG54</accession>
<evidence type="ECO:0000313" key="1">
    <source>
        <dbReference type="EMBL" id="SHL90329.1"/>
    </source>
</evidence>
<proteinExistence type="predicted"/>
<keyword evidence="2" id="KW-1185">Reference proteome</keyword>
<name>A0A1M7EG54_9BACT</name>
<sequence>MALEAQRTSKFCPLMGILQGTTNDFEFLFHIWNGPKFIRQMRSILASYTDMVNLVAIG</sequence>
<dbReference type="Proteomes" id="UP000183947">
    <property type="component" value="Unassembled WGS sequence"/>
</dbReference>
<dbReference type="AlphaFoldDB" id="A0A1M7EG54"/>
<gene>
    <name evidence="1" type="ORF">SAMN02746009_03588</name>
</gene>
<organism evidence="1 2">
    <name type="scientific">Hymenobacter psychrotolerans DSM 18569</name>
    <dbReference type="NCBI Taxonomy" id="1121959"/>
    <lineage>
        <taxon>Bacteria</taxon>
        <taxon>Pseudomonadati</taxon>
        <taxon>Bacteroidota</taxon>
        <taxon>Cytophagia</taxon>
        <taxon>Cytophagales</taxon>
        <taxon>Hymenobacteraceae</taxon>
        <taxon>Hymenobacter</taxon>
    </lineage>
</organism>
<dbReference type="EMBL" id="FRAS01000025">
    <property type="protein sequence ID" value="SHL90329.1"/>
    <property type="molecule type" value="Genomic_DNA"/>
</dbReference>
<protein>
    <submittedName>
        <fullName evidence="1">Uncharacterized protein</fullName>
    </submittedName>
</protein>
<reference evidence="2" key="1">
    <citation type="submission" date="2016-11" db="EMBL/GenBank/DDBJ databases">
        <authorList>
            <person name="Varghese N."/>
            <person name="Submissions S."/>
        </authorList>
    </citation>
    <scope>NUCLEOTIDE SEQUENCE [LARGE SCALE GENOMIC DNA]</scope>
    <source>
        <strain evidence="2">DSM 18569</strain>
    </source>
</reference>